<dbReference type="InterPro" id="IPR050553">
    <property type="entry name" value="Thioredoxin_ResA/DsbE_sf"/>
</dbReference>
<keyword evidence="4" id="KW-0812">Transmembrane</keyword>
<dbReference type="PANTHER" id="PTHR42852">
    <property type="entry name" value="THIOL:DISULFIDE INTERCHANGE PROTEIN DSBE"/>
    <property type="match status" value="1"/>
</dbReference>
<comment type="subcellular location">
    <subcellularLocation>
        <location evidence="1">Cell envelope</location>
    </subcellularLocation>
</comment>
<dbReference type="InterPro" id="IPR001640">
    <property type="entry name" value="Lgt"/>
</dbReference>
<keyword evidence="4" id="KW-0472">Membrane</keyword>
<dbReference type="Pfam" id="PF08534">
    <property type="entry name" value="Redoxin"/>
    <property type="match status" value="1"/>
</dbReference>
<dbReference type="SUPFAM" id="SSF52833">
    <property type="entry name" value="Thioredoxin-like"/>
    <property type="match status" value="1"/>
</dbReference>
<gene>
    <name evidence="6" type="ORF">OU682_18735</name>
</gene>
<dbReference type="Proteomes" id="UP001149822">
    <property type="component" value="Unassembled WGS sequence"/>
</dbReference>
<dbReference type="PANTHER" id="PTHR42852:SF18">
    <property type="entry name" value="CHROMOSOME UNDETERMINED SCAFFOLD_47, WHOLE GENOME SHOTGUN SEQUENCE"/>
    <property type="match status" value="1"/>
</dbReference>
<feature type="transmembrane region" description="Helical" evidence="4">
    <location>
        <begin position="48"/>
        <end position="66"/>
    </location>
</feature>
<dbReference type="PROSITE" id="PS00194">
    <property type="entry name" value="THIOREDOXIN_1"/>
    <property type="match status" value="1"/>
</dbReference>
<dbReference type="InterPro" id="IPR036249">
    <property type="entry name" value="Thioredoxin-like_sf"/>
</dbReference>
<dbReference type="Pfam" id="PF01790">
    <property type="entry name" value="LGT"/>
    <property type="match status" value="1"/>
</dbReference>
<dbReference type="EMBL" id="JAPTYD010000044">
    <property type="protein sequence ID" value="MCZ0963642.1"/>
    <property type="molecule type" value="Genomic_DNA"/>
</dbReference>
<keyword evidence="2" id="KW-0201">Cytochrome c-type biogenesis</keyword>
<accession>A0ABT4JAL1</accession>
<feature type="domain" description="Thioredoxin" evidence="5">
    <location>
        <begin position="134"/>
        <end position="270"/>
    </location>
</feature>
<dbReference type="RefSeq" id="WP_268943730.1">
    <property type="nucleotide sequence ID" value="NZ_JAPTYD010000044.1"/>
</dbReference>
<keyword evidence="4" id="KW-1133">Transmembrane helix</keyword>
<dbReference type="InterPro" id="IPR017937">
    <property type="entry name" value="Thioredoxin_CS"/>
</dbReference>
<protein>
    <submittedName>
        <fullName evidence="6">Redoxin family protein</fullName>
    </submittedName>
</protein>
<proteinExistence type="predicted"/>
<evidence type="ECO:0000256" key="2">
    <source>
        <dbReference type="ARBA" id="ARBA00022748"/>
    </source>
</evidence>
<evidence type="ECO:0000256" key="1">
    <source>
        <dbReference type="ARBA" id="ARBA00004196"/>
    </source>
</evidence>
<reference evidence="6" key="1">
    <citation type="submission" date="2022-12" db="EMBL/GenBank/DDBJ databases">
        <title>Paracoccus sp. EF6 isolated from a lake water.</title>
        <authorList>
            <person name="Liu H."/>
        </authorList>
    </citation>
    <scope>NUCLEOTIDE SEQUENCE</scope>
    <source>
        <strain evidence="6">EF6</strain>
    </source>
</reference>
<evidence type="ECO:0000256" key="4">
    <source>
        <dbReference type="SAM" id="Phobius"/>
    </source>
</evidence>
<comment type="caution">
    <text evidence="6">The sequence shown here is derived from an EMBL/GenBank/DDBJ whole genome shotgun (WGS) entry which is preliminary data.</text>
</comment>
<evidence type="ECO:0000313" key="6">
    <source>
        <dbReference type="EMBL" id="MCZ0963642.1"/>
    </source>
</evidence>
<evidence type="ECO:0000259" key="5">
    <source>
        <dbReference type="PROSITE" id="PS51352"/>
    </source>
</evidence>
<sequence>MNAVSIGPFVFDASRLAAVATILLFLTATTIAGRRKRNPDHSGAVEAWAGWAVLAWILGARLGFVLTHASDFAAAPLDALKLWQGGFSARAGWIAAGAALLVAMLKGRGAVLRPLLIAAALTAATHQAIIAALPRLQMRLPVMELLALDGSPVQLAGQGQVTVVNLWATWCPPCRREMPMMTRLAAEMPEMSFVFANQGESADRILAFLAAESLPQAGMLRDPRAHLMSRLRALGLPSTLVFDATGALVAAQTGEISGPALRTMIDTAKDQG</sequence>
<evidence type="ECO:0000313" key="7">
    <source>
        <dbReference type="Proteomes" id="UP001149822"/>
    </source>
</evidence>
<keyword evidence="7" id="KW-1185">Reference proteome</keyword>
<dbReference type="InterPro" id="IPR013766">
    <property type="entry name" value="Thioredoxin_domain"/>
</dbReference>
<keyword evidence="3" id="KW-0676">Redox-active center</keyword>
<organism evidence="6 7">
    <name type="scientific">Paracoccus benzoatiresistens</name>
    <dbReference type="NCBI Taxonomy" id="2997341"/>
    <lineage>
        <taxon>Bacteria</taxon>
        <taxon>Pseudomonadati</taxon>
        <taxon>Pseudomonadota</taxon>
        <taxon>Alphaproteobacteria</taxon>
        <taxon>Rhodobacterales</taxon>
        <taxon>Paracoccaceae</taxon>
        <taxon>Paracoccus</taxon>
    </lineage>
</organism>
<dbReference type="Gene3D" id="3.40.30.10">
    <property type="entry name" value="Glutaredoxin"/>
    <property type="match status" value="1"/>
</dbReference>
<name>A0ABT4JAL1_9RHOB</name>
<dbReference type="InterPro" id="IPR013740">
    <property type="entry name" value="Redoxin"/>
</dbReference>
<feature type="transmembrane region" description="Helical" evidence="4">
    <location>
        <begin position="111"/>
        <end position="133"/>
    </location>
</feature>
<feature type="transmembrane region" description="Helical" evidence="4">
    <location>
        <begin position="87"/>
        <end position="105"/>
    </location>
</feature>
<dbReference type="CDD" id="cd02966">
    <property type="entry name" value="TlpA_like_family"/>
    <property type="match status" value="1"/>
</dbReference>
<dbReference type="PROSITE" id="PS51352">
    <property type="entry name" value="THIOREDOXIN_2"/>
    <property type="match status" value="1"/>
</dbReference>
<evidence type="ECO:0000256" key="3">
    <source>
        <dbReference type="ARBA" id="ARBA00023284"/>
    </source>
</evidence>